<evidence type="ECO:0000256" key="2">
    <source>
        <dbReference type="SAM" id="SignalP"/>
    </source>
</evidence>
<proteinExistence type="predicted"/>
<dbReference type="Pfam" id="PF08881">
    <property type="entry name" value="CVNH"/>
    <property type="match status" value="1"/>
</dbReference>
<evidence type="ECO:0000259" key="3">
    <source>
        <dbReference type="Pfam" id="PF08881"/>
    </source>
</evidence>
<feature type="region of interest" description="Disordered" evidence="1">
    <location>
        <begin position="284"/>
        <end position="305"/>
    </location>
</feature>
<keyword evidence="5" id="KW-1185">Reference proteome</keyword>
<dbReference type="OrthoDB" id="2947935at2759"/>
<evidence type="ECO:0000256" key="1">
    <source>
        <dbReference type="SAM" id="MobiDB-lite"/>
    </source>
</evidence>
<dbReference type="RefSeq" id="XP_031907542.1">
    <property type="nucleotide sequence ID" value="XM_032061072.1"/>
</dbReference>
<protein>
    <recommendedName>
        <fullName evidence="3">Cyanovirin-N domain-containing protein</fullName>
    </recommendedName>
</protein>
<name>A0A5N6SC95_ASPPS</name>
<evidence type="ECO:0000313" key="5">
    <source>
        <dbReference type="Proteomes" id="UP000325672"/>
    </source>
</evidence>
<sequence>MLRFLPFVFLPLVAFAAAGKPQENGDPIELKGGLYDSCVPARVIQHSKGEKVWVTGTCQKRDGNQMESHLDLDRCFTWDTLDIKPEKDGPGFSALCHHCKVYLEANSLEQWGWNLKCLCGQGELGYQPFFPFQLNETVQNDDGVLSCFGIKGENGPPPGPQDISTTEKPVRGVYDSCVTVRVIQHAKGEKAWVTALCPERSGGLIESHLDLDQCFSWNTDDDYIQPRKSGNGLSAQCHECTSLQPVGSGLQCLCGQDTQDTYRFNLHTIVINDNDGMLSCFGIKGENGPPPGPQVISATEKRKRG</sequence>
<evidence type="ECO:0000313" key="4">
    <source>
        <dbReference type="EMBL" id="KAE8131479.1"/>
    </source>
</evidence>
<feature type="domain" description="Cyanovirin-N" evidence="3">
    <location>
        <begin position="37"/>
        <end position="145"/>
    </location>
</feature>
<dbReference type="EMBL" id="ML743658">
    <property type="protein sequence ID" value="KAE8131479.1"/>
    <property type="molecule type" value="Genomic_DNA"/>
</dbReference>
<dbReference type="GeneID" id="43645282"/>
<dbReference type="AlphaFoldDB" id="A0A5N6SC95"/>
<dbReference type="Gene3D" id="2.30.60.10">
    <property type="entry name" value="Cyanovirin-N"/>
    <property type="match status" value="2"/>
</dbReference>
<dbReference type="InterPro" id="IPR036673">
    <property type="entry name" value="Cyanovirin-N_sf"/>
</dbReference>
<dbReference type="InterPro" id="IPR011058">
    <property type="entry name" value="Cyanovirin-N"/>
</dbReference>
<organism evidence="4 5">
    <name type="scientific">Aspergillus pseudotamarii</name>
    <dbReference type="NCBI Taxonomy" id="132259"/>
    <lineage>
        <taxon>Eukaryota</taxon>
        <taxon>Fungi</taxon>
        <taxon>Dikarya</taxon>
        <taxon>Ascomycota</taxon>
        <taxon>Pezizomycotina</taxon>
        <taxon>Eurotiomycetes</taxon>
        <taxon>Eurotiomycetidae</taxon>
        <taxon>Eurotiales</taxon>
        <taxon>Aspergillaceae</taxon>
        <taxon>Aspergillus</taxon>
        <taxon>Aspergillus subgen. Circumdati</taxon>
    </lineage>
</organism>
<accession>A0A5N6SC95</accession>
<dbReference type="Proteomes" id="UP000325672">
    <property type="component" value="Unassembled WGS sequence"/>
</dbReference>
<feature type="chain" id="PRO_5024886028" description="Cyanovirin-N domain-containing protein" evidence="2">
    <location>
        <begin position="19"/>
        <end position="305"/>
    </location>
</feature>
<reference evidence="4 5" key="1">
    <citation type="submission" date="2019-04" db="EMBL/GenBank/DDBJ databases">
        <title>Friends and foes A comparative genomics study of 23 Aspergillus species from section Flavi.</title>
        <authorList>
            <consortium name="DOE Joint Genome Institute"/>
            <person name="Kjaerbolling I."/>
            <person name="Vesth T."/>
            <person name="Frisvad J.C."/>
            <person name="Nybo J.L."/>
            <person name="Theobald S."/>
            <person name="Kildgaard S."/>
            <person name="Isbrandt T."/>
            <person name="Kuo A."/>
            <person name="Sato A."/>
            <person name="Lyhne E.K."/>
            <person name="Kogle M.E."/>
            <person name="Wiebenga A."/>
            <person name="Kun R.S."/>
            <person name="Lubbers R.J."/>
            <person name="Makela M.R."/>
            <person name="Barry K."/>
            <person name="Chovatia M."/>
            <person name="Clum A."/>
            <person name="Daum C."/>
            <person name="Haridas S."/>
            <person name="He G."/>
            <person name="LaButti K."/>
            <person name="Lipzen A."/>
            <person name="Mondo S."/>
            <person name="Riley R."/>
            <person name="Salamov A."/>
            <person name="Simmons B.A."/>
            <person name="Magnuson J.K."/>
            <person name="Henrissat B."/>
            <person name="Mortensen U.H."/>
            <person name="Larsen T.O."/>
            <person name="Devries R.P."/>
            <person name="Grigoriev I.V."/>
            <person name="Machida M."/>
            <person name="Baker S.E."/>
            <person name="Andersen M.R."/>
        </authorList>
    </citation>
    <scope>NUCLEOTIDE SEQUENCE [LARGE SCALE GENOMIC DNA]</scope>
    <source>
        <strain evidence="4 5">CBS 117625</strain>
    </source>
</reference>
<dbReference type="SUPFAM" id="SSF51322">
    <property type="entry name" value="Cyanovirin-N"/>
    <property type="match status" value="2"/>
</dbReference>
<gene>
    <name evidence="4" type="ORF">BDV38DRAFT_288632</name>
</gene>
<feature type="signal peptide" evidence="2">
    <location>
        <begin position="1"/>
        <end position="18"/>
    </location>
</feature>
<keyword evidence="2" id="KW-0732">Signal</keyword>